<keyword evidence="1" id="KW-1133">Transmembrane helix</keyword>
<feature type="transmembrane region" description="Helical" evidence="1">
    <location>
        <begin position="26"/>
        <end position="46"/>
    </location>
</feature>
<sequence>MSAYDRADSTEIDPDRLRLLDRSSTLVSLGLLAAMVVASALAYATLPSTVTVHWQIGIDGSLSTRTVGRTIGVTIMPVIAATTWTALEAIGRWLGSRDELVGVVCSVLAAATVTIVALAHVLVLGLNLL</sequence>
<evidence type="ECO:0000256" key="1">
    <source>
        <dbReference type="SAM" id="Phobius"/>
    </source>
</evidence>
<dbReference type="AlphaFoldDB" id="A0A897MW92"/>
<feature type="transmembrane region" description="Helical" evidence="1">
    <location>
        <begin position="66"/>
        <end position="87"/>
    </location>
</feature>
<accession>A0A897MW92</accession>
<keyword evidence="1" id="KW-0812">Transmembrane</keyword>
<evidence type="ECO:0000313" key="3">
    <source>
        <dbReference type="Proteomes" id="UP000663586"/>
    </source>
</evidence>
<dbReference type="Proteomes" id="UP000663586">
    <property type="component" value="Chromosome"/>
</dbReference>
<evidence type="ECO:0008006" key="4">
    <source>
        <dbReference type="Google" id="ProtNLM"/>
    </source>
</evidence>
<reference evidence="2" key="1">
    <citation type="submission" date="2020-11" db="EMBL/GenBank/DDBJ databases">
        <title>Carbohydrate-dependent, anaerobic sulfur respiration: A novel catabolism in halophilic archaea.</title>
        <authorList>
            <person name="Sorokin D.Y."/>
            <person name="Messina E."/>
            <person name="Smedile F."/>
            <person name="La Cono V."/>
            <person name="Hallsworth J.E."/>
            <person name="Yakimov M.M."/>
        </authorList>
    </citation>
    <scope>NUCLEOTIDE SEQUENCE</scope>
    <source>
        <strain evidence="2">AArc-S</strain>
    </source>
</reference>
<evidence type="ECO:0000313" key="2">
    <source>
        <dbReference type="EMBL" id="QSG02426.1"/>
    </source>
</evidence>
<keyword evidence="3" id="KW-1185">Reference proteome</keyword>
<proteinExistence type="predicted"/>
<protein>
    <recommendedName>
        <fullName evidence="4">DUF1648 domain-containing protein</fullName>
    </recommendedName>
</protein>
<organism evidence="2 3">
    <name type="scientific">Natranaeroarchaeum sulfidigenes</name>
    <dbReference type="NCBI Taxonomy" id="2784880"/>
    <lineage>
        <taxon>Archaea</taxon>
        <taxon>Methanobacteriati</taxon>
        <taxon>Methanobacteriota</taxon>
        <taxon>Stenosarchaea group</taxon>
        <taxon>Halobacteria</taxon>
        <taxon>Halobacteriales</taxon>
        <taxon>Natronoarchaeaceae</taxon>
        <taxon>Natranaeroarchaeum</taxon>
    </lineage>
</organism>
<name>A0A897MW92_9EURY</name>
<gene>
    <name evidence="2" type="ORF">AArcS_1208</name>
</gene>
<dbReference type="RefSeq" id="WP_238479577.1">
    <property type="nucleotide sequence ID" value="NZ_CP064786.1"/>
</dbReference>
<dbReference type="EMBL" id="CP064786">
    <property type="protein sequence ID" value="QSG02426.1"/>
    <property type="molecule type" value="Genomic_DNA"/>
</dbReference>
<feature type="transmembrane region" description="Helical" evidence="1">
    <location>
        <begin position="99"/>
        <end position="123"/>
    </location>
</feature>
<keyword evidence="1" id="KW-0472">Membrane</keyword>
<dbReference type="KEGG" id="hara:AArcS_1208"/>
<dbReference type="GeneID" id="70684592"/>